<reference evidence="1 2" key="1">
    <citation type="submission" date="2016-02" db="EMBL/GenBank/DDBJ databases">
        <authorList>
            <consortium name="Pathogen Informatics"/>
        </authorList>
    </citation>
    <scope>NUCLEOTIDE SEQUENCE [LARGE SCALE GENOMIC DNA]</scope>
    <source>
        <strain evidence="1 2">LSS54</strain>
    </source>
</reference>
<dbReference type="AlphaFoldDB" id="A0A0Z8H7E4"/>
<dbReference type="Proteomes" id="UP000073494">
    <property type="component" value="Unassembled WGS sequence"/>
</dbReference>
<sequence length="90" mass="9741">MGEETFDTRTSKLPFTALTFSIATTLDACVLVVDWLELETVDLAATFVLGVVTALPVPAEVELVELATEAFSFVKETPDVTEIAFEEVVS</sequence>
<organism evidence="1 2">
    <name type="scientific">Streptococcus suis</name>
    <dbReference type="NCBI Taxonomy" id="1307"/>
    <lineage>
        <taxon>Bacteria</taxon>
        <taxon>Bacillati</taxon>
        <taxon>Bacillota</taxon>
        <taxon>Bacilli</taxon>
        <taxon>Lactobacillales</taxon>
        <taxon>Streptococcaceae</taxon>
        <taxon>Streptococcus</taxon>
    </lineage>
</organism>
<gene>
    <name evidence="1" type="ORF">ERS132416_01921</name>
</gene>
<evidence type="ECO:0000313" key="1">
    <source>
        <dbReference type="EMBL" id="CYV11939.1"/>
    </source>
</evidence>
<proteinExistence type="predicted"/>
<evidence type="ECO:0000313" key="2">
    <source>
        <dbReference type="Proteomes" id="UP000073494"/>
    </source>
</evidence>
<name>A0A0Z8H7E4_STRSU</name>
<dbReference type="EMBL" id="FIHD01000041">
    <property type="protein sequence ID" value="CYV11939.1"/>
    <property type="molecule type" value="Genomic_DNA"/>
</dbReference>
<accession>A0A0Z8H7E4</accession>
<protein>
    <submittedName>
        <fullName evidence="1">Uncharacterized protein</fullName>
    </submittedName>
</protein>